<dbReference type="GO" id="GO:0003676">
    <property type="term" value="F:nucleic acid binding"/>
    <property type="evidence" value="ECO:0007669"/>
    <property type="project" value="InterPro"/>
</dbReference>
<dbReference type="EMBL" id="JPDN02000078">
    <property type="protein sequence ID" value="PON20199.1"/>
    <property type="molecule type" value="Genomic_DNA"/>
</dbReference>
<protein>
    <submittedName>
        <fullName evidence="2">Uncharacterized protein</fullName>
    </submittedName>
</protein>
<dbReference type="Proteomes" id="UP000054821">
    <property type="component" value="Unassembled WGS sequence"/>
</dbReference>
<organism evidence="2 3">
    <name type="scientific">Trichoderma gamsii</name>
    <dbReference type="NCBI Taxonomy" id="398673"/>
    <lineage>
        <taxon>Eukaryota</taxon>
        <taxon>Fungi</taxon>
        <taxon>Dikarya</taxon>
        <taxon>Ascomycota</taxon>
        <taxon>Pezizomycotina</taxon>
        <taxon>Sordariomycetes</taxon>
        <taxon>Hypocreomycetidae</taxon>
        <taxon>Hypocreales</taxon>
        <taxon>Hypocreaceae</taxon>
        <taxon>Trichoderma</taxon>
    </lineage>
</organism>
<reference evidence="2 3" key="1">
    <citation type="journal article" date="2016" name="Genome Announc.">
        <title>Draft Whole-Genome Sequence of Trichoderma gamsii T6085, a Promising Biocontrol Agent of Fusarium Head Blight on Wheat.</title>
        <authorList>
            <person name="Baroncelli R."/>
            <person name="Zapparata A."/>
            <person name="Piaggeschi G."/>
            <person name="Sarrocco S."/>
            <person name="Vannacci G."/>
        </authorList>
    </citation>
    <scope>NUCLEOTIDE SEQUENCE [LARGE SCALE GENOMIC DNA]</scope>
    <source>
        <strain evidence="2 3">T6085</strain>
    </source>
</reference>
<sequence length="265" mass="30251">MSGPIAIREMEMDKNKPDASALPPSKAVENQPLANKSLMIRSTQEPHRILTLCNGELKFLSKPTPGGGAFWHCVKKDGWYGFRNTVSVAWVPGHKDIHGNEVADKLAKEGSELPTPPSRTATITHIKRWAKSERKRLRELDWDQNRPPYYRRWRLDALAKPPELQLPRAILHRLYAERSGHGDFVEYHERFGHDTRPTCKCGEPRTQGHFVECRMVKPFLPDVPDKDLLMSITPLRYLLGPNGYKHFQTLVEDTSPYGPAPQDTD</sequence>
<proteinExistence type="predicted"/>
<dbReference type="RefSeq" id="XP_024404334.1">
    <property type="nucleotide sequence ID" value="XM_024550916.1"/>
</dbReference>
<dbReference type="STRING" id="398673.A0A2P4Z7D2"/>
<dbReference type="SUPFAM" id="SSF53098">
    <property type="entry name" value="Ribonuclease H-like"/>
    <property type="match status" value="1"/>
</dbReference>
<gene>
    <name evidence="2" type="ORF">TGAM01_v210920</name>
</gene>
<keyword evidence="3" id="KW-1185">Reference proteome</keyword>
<comment type="caution">
    <text evidence="2">The sequence shown here is derived from an EMBL/GenBank/DDBJ whole genome shotgun (WGS) entry which is preliminary data.</text>
</comment>
<dbReference type="GeneID" id="36347958"/>
<dbReference type="AlphaFoldDB" id="A0A2P4Z7D2"/>
<name>A0A2P4Z7D2_9HYPO</name>
<accession>A0A2P4Z7D2</accession>
<feature type="region of interest" description="Disordered" evidence="1">
    <location>
        <begin position="1"/>
        <end position="29"/>
    </location>
</feature>
<evidence type="ECO:0000256" key="1">
    <source>
        <dbReference type="SAM" id="MobiDB-lite"/>
    </source>
</evidence>
<dbReference type="InterPro" id="IPR012337">
    <property type="entry name" value="RNaseH-like_sf"/>
</dbReference>
<evidence type="ECO:0000313" key="2">
    <source>
        <dbReference type="EMBL" id="PON20199.1"/>
    </source>
</evidence>
<feature type="compositionally biased region" description="Basic and acidic residues" evidence="1">
    <location>
        <begin position="8"/>
        <end position="17"/>
    </location>
</feature>
<dbReference type="Gene3D" id="3.30.420.10">
    <property type="entry name" value="Ribonuclease H-like superfamily/Ribonuclease H"/>
    <property type="match status" value="1"/>
</dbReference>
<evidence type="ECO:0000313" key="3">
    <source>
        <dbReference type="Proteomes" id="UP000054821"/>
    </source>
</evidence>
<dbReference type="InterPro" id="IPR036397">
    <property type="entry name" value="RNaseH_sf"/>
</dbReference>
<dbReference type="PANTHER" id="PTHR39697">
    <property type="entry name" value="RICIN B LECTIN DOMAIN-CONTAINING PROTEIN-RELATED"/>
    <property type="match status" value="1"/>
</dbReference>
<dbReference type="PANTHER" id="PTHR39697:SF2">
    <property type="entry name" value="CYANOVIRIN-N DOMAIN-CONTAINING PROTEIN"/>
    <property type="match status" value="1"/>
</dbReference>